<dbReference type="AlphaFoldDB" id="A0A0C9ZPT1"/>
<accession>A0A0C9ZPT1</accession>
<dbReference type="HOGENOM" id="CLU_2365323_0_0_1"/>
<proteinExistence type="predicted"/>
<dbReference type="Proteomes" id="UP000054018">
    <property type="component" value="Unassembled WGS sequence"/>
</dbReference>
<evidence type="ECO:0000313" key="3">
    <source>
        <dbReference type="Proteomes" id="UP000054018"/>
    </source>
</evidence>
<evidence type="ECO:0000256" key="1">
    <source>
        <dbReference type="SAM" id="MobiDB-lite"/>
    </source>
</evidence>
<organism evidence="2 3">
    <name type="scientific">Pisolithus microcarpus 441</name>
    <dbReference type="NCBI Taxonomy" id="765257"/>
    <lineage>
        <taxon>Eukaryota</taxon>
        <taxon>Fungi</taxon>
        <taxon>Dikarya</taxon>
        <taxon>Basidiomycota</taxon>
        <taxon>Agaricomycotina</taxon>
        <taxon>Agaricomycetes</taxon>
        <taxon>Agaricomycetidae</taxon>
        <taxon>Boletales</taxon>
        <taxon>Sclerodermatineae</taxon>
        <taxon>Pisolithaceae</taxon>
        <taxon>Pisolithus</taxon>
    </lineage>
</organism>
<dbReference type="EMBL" id="KN833747">
    <property type="protein sequence ID" value="KIK21758.1"/>
    <property type="molecule type" value="Genomic_DNA"/>
</dbReference>
<gene>
    <name evidence="2" type="ORF">PISMIDRAFT_681032</name>
</gene>
<sequence length="96" mass="10531">GGHHVFIPPDARTVLGPVSFSISLVKHRSNSRSASASASGNGDDALDEHRPGSDNHKEISLRVNAEFSTKKEPTRGRTTQSDRRRPVMVRTRSAQR</sequence>
<reference evidence="2 3" key="1">
    <citation type="submission" date="2014-04" db="EMBL/GenBank/DDBJ databases">
        <authorList>
            <consortium name="DOE Joint Genome Institute"/>
            <person name="Kuo A."/>
            <person name="Kohler A."/>
            <person name="Costa M.D."/>
            <person name="Nagy L.G."/>
            <person name="Floudas D."/>
            <person name="Copeland A."/>
            <person name="Barry K.W."/>
            <person name="Cichocki N."/>
            <person name="Veneault-Fourrey C."/>
            <person name="LaButti K."/>
            <person name="Lindquist E.A."/>
            <person name="Lipzen A."/>
            <person name="Lundell T."/>
            <person name="Morin E."/>
            <person name="Murat C."/>
            <person name="Sun H."/>
            <person name="Tunlid A."/>
            <person name="Henrissat B."/>
            <person name="Grigoriev I.V."/>
            <person name="Hibbett D.S."/>
            <person name="Martin F."/>
            <person name="Nordberg H.P."/>
            <person name="Cantor M.N."/>
            <person name="Hua S.X."/>
        </authorList>
    </citation>
    <scope>NUCLEOTIDE SEQUENCE [LARGE SCALE GENOMIC DNA]</scope>
    <source>
        <strain evidence="2 3">441</strain>
    </source>
</reference>
<name>A0A0C9ZPT1_9AGAM</name>
<protein>
    <submittedName>
        <fullName evidence="2">Uncharacterized protein</fullName>
    </submittedName>
</protein>
<feature type="compositionally biased region" description="Low complexity" evidence="1">
    <location>
        <begin position="31"/>
        <end position="43"/>
    </location>
</feature>
<feature type="compositionally biased region" description="Basic and acidic residues" evidence="1">
    <location>
        <begin position="68"/>
        <end position="85"/>
    </location>
</feature>
<feature type="region of interest" description="Disordered" evidence="1">
    <location>
        <begin position="26"/>
        <end position="96"/>
    </location>
</feature>
<evidence type="ECO:0000313" key="2">
    <source>
        <dbReference type="EMBL" id="KIK21758.1"/>
    </source>
</evidence>
<feature type="non-terminal residue" evidence="2">
    <location>
        <position position="1"/>
    </location>
</feature>
<feature type="compositionally biased region" description="Basic and acidic residues" evidence="1">
    <location>
        <begin position="47"/>
        <end position="60"/>
    </location>
</feature>
<keyword evidence="3" id="KW-1185">Reference proteome</keyword>
<reference evidence="3" key="2">
    <citation type="submission" date="2015-01" db="EMBL/GenBank/DDBJ databases">
        <title>Evolutionary Origins and Diversification of the Mycorrhizal Mutualists.</title>
        <authorList>
            <consortium name="DOE Joint Genome Institute"/>
            <consortium name="Mycorrhizal Genomics Consortium"/>
            <person name="Kohler A."/>
            <person name="Kuo A."/>
            <person name="Nagy L.G."/>
            <person name="Floudas D."/>
            <person name="Copeland A."/>
            <person name="Barry K.W."/>
            <person name="Cichocki N."/>
            <person name="Veneault-Fourrey C."/>
            <person name="LaButti K."/>
            <person name="Lindquist E.A."/>
            <person name="Lipzen A."/>
            <person name="Lundell T."/>
            <person name="Morin E."/>
            <person name="Murat C."/>
            <person name="Riley R."/>
            <person name="Ohm R."/>
            <person name="Sun H."/>
            <person name="Tunlid A."/>
            <person name="Henrissat B."/>
            <person name="Grigoriev I.V."/>
            <person name="Hibbett D.S."/>
            <person name="Martin F."/>
        </authorList>
    </citation>
    <scope>NUCLEOTIDE SEQUENCE [LARGE SCALE GENOMIC DNA]</scope>
    <source>
        <strain evidence="3">441</strain>
    </source>
</reference>